<accession>A0ACC1U2K8</accession>
<reference evidence="1" key="1">
    <citation type="submission" date="2022-09" db="EMBL/GenBank/DDBJ databases">
        <title>A Global Phylogenomic Analysis of the Shiitake Genus Lentinula.</title>
        <authorList>
            <consortium name="DOE Joint Genome Institute"/>
            <person name="Sierra-Patev S."/>
            <person name="Min B."/>
            <person name="Naranjo-Ortiz M."/>
            <person name="Looney B."/>
            <person name="Konkel Z."/>
            <person name="Slot J.C."/>
            <person name="Sakamoto Y."/>
            <person name="Steenwyk J.L."/>
            <person name="Rokas A."/>
            <person name="Carro J."/>
            <person name="Camarero S."/>
            <person name="Ferreira P."/>
            <person name="Molpeceres G."/>
            <person name="Ruiz-Duenas F.J."/>
            <person name="Serrano A."/>
            <person name="Henrissat B."/>
            <person name="Drula E."/>
            <person name="Hughes K.W."/>
            <person name="Mata J.L."/>
            <person name="Ishikawa N.K."/>
            <person name="Vargas-Isla R."/>
            <person name="Ushijima S."/>
            <person name="Smith C.A."/>
            <person name="Ahrendt S."/>
            <person name="Andreopoulos W."/>
            <person name="He G."/>
            <person name="Labutti K."/>
            <person name="Lipzen A."/>
            <person name="Ng V."/>
            <person name="Riley R."/>
            <person name="Sandor L."/>
            <person name="Barry K."/>
            <person name="Martinez A.T."/>
            <person name="Xiao Y."/>
            <person name="Gibbons J.G."/>
            <person name="Terashima K."/>
            <person name="Grigoriev I.V."/>
            <person name="Hibbett D.S."/>
        </authorList>
    </citation>
    <scope>NUCLEOTIDE SEQUENCE</scope>
    <source>
        <strain evidence="1">TMI1499</strain>
    </source>
</reference>
<gene>
    <name evidence="1" type="ORF">F5876DRAFT_75975</name>
</gene>
<keyword evidence="2" id="KW-1185">Reference proteome</keyword>
<dbReference type="Proteomes" id="UP001163835">
    <property type="component" value="Unassembled WGS sequence"/>
</dbReference>
<organism evidence="1 2">
    <name type="scientific">Lentinula aff. lateritia</name>
    <dbReference type="NCBI Taxonomy" id="2804960"/>
    <lineage>
        <taxon>Eukaryota</taxon>
        <taxon>Fungi</taxon>
        <taxon>Dikarya</taxon>
        <taxon>Basidiomycota</taxon>
        <taxon>Agaricomycotina</taxon>
        <taxon>Agaricomycetes</taxon>
        <taxon>Agaricomycetidae</taxon>
        <taxon>Agaricales</taxon>
        <taxon>Marasmiineae</taxon>
        <taxon>Omphalotaceae</taxon>
        <taxon>Lentinula</taxon>
    </lineage>
</organism>
<sequence length="425" mass="47358">MGSKLDQPGMVEVLSQALKESQGRATRLEIELQSAVAISEDLQKQNLRLSQDVMKLSGPKHEPVEDSKVPVISGEISRLEENNVELRGIISTLNTKVEEIQKGLEAVNKRKVKLEVSLAKAQEELKAGKEHITELTSKYSQSRQKKKELQGELKAVGERVDELEDSLIQLHENTRRHDEIKAQSIELHNKMKTTVLHLPLFSPRPKTGALLAAATAHNVDVVDFLREKSLVQGTKLSLSVFYIPTGLASVGSQQHYLRYHPISEVIPNSEYRVGPSYKSLSHDPETRELFTQSAYGLKYLGLYKRFFYDSIAFTGMMLPSSMPDQLRCVVGEAVYSAGASSNSGFPSRESLQDLYRNGTLKVQCAIYQCVGFNKDLYTTLTQYESRERLKRKRPESGAIVNGKAGNVGQGKRHQGSKNMPSNGGK</sequence>
<dbReference type="EMBL" id="MU795065">
    <property type="protein sequence ID" value="KAJ3811287.1"/>
    <property type="molecule type" value="Genomic_DNA"/>
</dbReference>
<proteinExistence type="predicted"/>
<comment type="caution">
    <text evidence="1">The sequence shown here is derived from an EMBL/GenBank/DDBJ whole genome shotgun (WGS) entry which is preliminary data.</text>
</comment>
<evidence type="ECO:0000313" key="2">
    <source>
        <dbReference type="Proteomes" id="UP001163835"/>
    </source>
</evidence>
<name>A0ACC1U2K8_9AGAR</name>
<protein>
    <submittedName>
        <fullName evidence="1">Uncharacterized protein</fullName>
    </submittedName>
</protein>
<evidence type="ECO:0000313" key="1">
    <source>
        <dbReference type="EMBL" id="KAJ3811287.1"/>
    </source>
</evidence>